<feature type="signal peptide" evidence="1">
    <location>
        <begin position="1"/>
        <end position="24"/>
    </location>
</feature>
<organism evidence="2 3">
    <name type="scientific">Cystoisospora suis</name>
    <dbReference type="NCBI Taxonomy" id="483139"/>
    <lineage>
        <taxon>Eukaryota</taxon>
        <taxon>Sar</taxon>
        <taxon>Alveolata</taxon>
        <taxon>Apicomplexa</taxon>
        <taxon>Conoidasida</taxon>
        <taxon>Coccidia</taxon>
        <taxon>Eucoccidiorida</taxon>
        <taxon>Eimeriorina</taxon>
        <taxon>Sarcocystidae</taxon>
        <taxon>Cystoisospora</taxon>
    </lineage>
</organism>
<gene>
    <name evidence="2" type="ORF">CSUI_004530</name>
</gene>
<dbReference type="EMBL" id="MIGC01002135">
    <property type="protein sequence ID" value="PHJ21628.1"/>
    <property type="molecule type" value="Genomic_DNA"/>
</dbReference>
<evidence type="ECO:0000313" key="3">
    <source>
        <dbReference type="Proteomes" id="UP000221165"/>
    </source>
</evidence>
<dbReference type="Proteomes" id="UP000221165">
    <property type="component" value="Unassembled WGS sequence"/>
</dbReference>
<reference evidence="2 3" key="1">
    <citation type="journal article" date="2017" name="Int. J. Parasitol.">
        <title>The genome of the protozoan parasite Cystoisospora suis and a reverse vaccinology approach to identify vaccine candidates.</title>
        <authorList>
            <person name="Palmieri N."/>
            <person name="Shrestha A."/>
            <person name="Ruttkowski B."/>
            <person name="Beck T."/>
            <person name="Vogl C."/>
            <person name="Tomley F."/>
            <person name="Blake D.P."/>
            <person name="Joachim A."/>
        </authorList>
    </citation>
    <scope>NUCLEOTIDE SEQUENCE [LARGE SCALE GENOMIC DNA]</scope>
    <source>
        <strain evidence="2 3">Wien I</strain>
    </source>
</reference>
<dbReference type="AlphaFoldDB" id="A0A2C6L062"/>
<keyword evidence="3" id="KW-1185">Reference proteome</keyword>
<sequence>MRLLFYVVAGLFVGLCDVTQSGLAAHPGPSAQELADEEAAPGPVQVSIQAHEYPQHPLNLTPQSQDYPGLFREDIGARGPAAAAEAPRPETWRSRAGRFFSDLGSVFRRPLRALQPRAQRAREWLSRQASRVARRFRRRPPPGASPLLDEEGVTTPEMVGKFYLDALFAAVPPVRKAQSAISQLLRAGTPEDSQEVAELRNELNRRREWLLLLLEEKDDAIRNYPHLRQDIERMATRAEMALAETSSSTD</sequence>
<dbReference type="RefSeq" id="XP_067923309.1">
    <property type="nucleotide sequence ID" value="XM_068064718.1"/>
</dbReference>
<protein>
    <recommendedName>
        <fullName evidence="4">Transmembrane protein</fullName>
    </recommendedName>
</protein>
<evidence type="ECO:0000256" key="1">
    <source>
        <dbReference type="SAM" id="SignalP"/>
    </source>
</evidence>
<keyword evidence="1" id="KW-0732">Signal</keyword>
<evidence type="ECO:0000313" key="2">
    <source>
        <dbReference type="EMBL" id="PHJ21628.1"/>
    </source>
</evidence>
<accession>A0A2C6L062</accession>
<evidence type="ECO:0008006" key="4">
    <source>
        <dbReference type="Google" id="ProtNLM"/>
    </source>
</evidence>
<proteinExistence type="predicted"/>
<feature type="chain" id="PRO_5012632304" description="Transmembrane protein" evidence="1">
    <location>
        <begin position="25"/>
        <end position="250"/>
    </location>
</feature>
<name>A0A2C6L062_9APIC</name>
<dbReference type="GeneID" id="94427929"/>
<dbReference type="VEuPathDB" id="ToxoDB:CSUI_004530"/>
<comment type="caution">
    <text evidence="2">The sequence shown here is derived from an EMBL/GenBank/DDBJ whole genome shotgun (WGS) entry which is preliminary data.</text>
</comment>